<reference evidence="3" key="1">
    <citation type="submission" date="2022-11" db="UniProtKB">
        <authorList>
            <consortium name="WormBaseParasite"/>
        </authorList>
    </citation>
    <scope>IDENTIFICATION</scope>
</reference>
<dbReference type="WBParaSite" id="jg16791">
    <property type="protein sequence ID" value="jg16791"/>
    <property type="gene ID" value="jg16791"/>
</dbReference>
<sequence length="342" mass="38127">MSHNEVKEPQASSFRRYSFFGYVDVSAVSVGVAETSASNKNRSIISSVSIVDNFSLEQVQLEIVEMAAVDYVGFTDQCIFFLVSQTGRIFAYKNKILFCVKRESGDQTWKFVELDVRLHNSKLQDADESSSLLLRQWSHWDSWMSEFMIPPSTSALSASYFLVCTLFGSFLIVNEEDAKSRSTIERIYDSRPSKCTPQRYVLDFRVGQACAGNDHIVLLDDSGAVHSSGTGSHGELGHGILNSELKPKKVEMFSEAEISVVQISAGGWHSCALTSDGDLYGWGWNNHGQLGYPAEEFSIQTAPHPFDVDQTIRRIGCRNNATFLTLEDGSQMNFGECQKVNE</sequence>
<dbReference type="Gene3D" id="2.130.10.30">
    <property type="entry name" value="Regulator of chromosome condensation 1/beta-lactamase-inhibitor protein II"/>
    <property type="match status" value="1"/>
</dbReference>
<dbReference type="PROSITE" id="PS50012">
    <property type="entry name" value="RCC1_3"/>
    <property type="match status" value="2"/>
</dbReference>
<dbReference type="Proteomes" id="UP000887574">
    <property type="component" value="Unplaced"/>
</dbReference>
<dbReference type="InterPro" id="IPR009091">
    <property type="entry name" value="RCC1/BLIP-II"/>
</dbReference>
<proteinExistence type="predicted"/>
<feature type="repeat" description="RCC1" evidence="1">
    <location>
        <begin position="277"/>
        <end position="328"/>
    </location>
</feature>
<protein>
    <submittedName>
        <fullName evidence="3">Uncharacterized protein</fullName>
    </submittedName>
</protein>
<evidence type="ECO:0000313" key="3">
    <source>
        <dbReference type="WBParaSite" id="jg16791"/>
    </source>
</evidence>
<accession>A0A915D9A8</accession>
<dbReference type="PANTHER" id="PTHR46849">
    <property type="entry name" value="RCC1 DOMAIN-CONTAINING PROTEIN 1"/>
    <property type="match status" value="1"/>
</dbReference>
<feature type="repeat" description="RCC1" evidence="1">
    <location>
        <begin position="223"/>
        <end position="276"/>
    </location>
</feature>
<dbReference type="PANTHER" id="PTHR46849:SF1">
    <property type="entry name" value="RCC1 DOMAIN-CONTAINING PROTEIN 1"/>
    <property type="match status" value="1"/>
</dbReference>
<keyword evidence="2" id="KW-1185">Reference proteome</keyword>
<evidence type="ECO:0000313" key="2">
    <source>
        <dbReference type="Proteomes" id="UP000887574"/>
    </source>
</evidence>
<dbReference type="InterPro" id="IPR052830">
    <property type="entry name" value="RCC1_domain-containing"/>
</dbReference>
<dbReference type="SUPFAM" id="SSF50985">
    <property type="entry name" value="RCC1/BLIP-II"/>
    <property type="match status" value="1"/>
</dbReference>
<name>A0A915D9A8_9BILA</name>
<dbReference type="AlphaFoldDB" id="A0A915D9A8"/>
<dbReference type="InterPro" id="IPR000408">
    <property type="entry name" value="Reg_chr_condens"/>
</dbReference>
<organism evidence="2 3">
    <name type="scientific">Ditylenchus dipsaci</name>
    <dbReference type="NCBI Taxonomy" id="166011"/>
    <lineage>
        <taxon>Eukaryota</taxon>
        <taxon>Metazoa</taxon>
        <taxon>Ecdysozoa</taxon>
        <taxon>Nematoda</taxon>
        <taxon>Chromadorea</taxon>
        <taxon>Rhabditida</taxon>
        <taxon>Tylenchina</taxon>
        <taxon>Tylenchomorpha</taxon>
        <taxon>Sphaerularioidea</taxon>
        <taxon>Anguinidae</taxon>
        <taxon>Anguininae</taxon>
        <taxon>Ditylenchus</taxon>
    </lineage>
</organism>
<dbReference type="Pfam" id="PF13540">
    <property type="entry name" value="RCC1_2"/>
    <property type="match status" value="1"/>
</dbReference>
<evidence type="ECO:0000256" key="1">
    <source>
        <dbReference type="PROSITE-ProRule" id="PRU00235"/>
    </source>
</evidence>
<dbReference type="PRINTS" id="PR00633">
    <property type="entry name" value="RCCNDNSATION"/>
</dbReference>